<protein>
    <recommendedName>
        <fullName evidence="3">Secreted protein</fullName>
    </recommendedName>
</protein>
<accession>A0ABX3A7N4</accession>
<evidence type="ECO:0008006" key="3">
    <source>
        <dbReference type="Google" id="ProtNLM"/>
    </source>
</evidence>
<organism evidence="1 2">
    <name type="scientific">Eisenbergiella tayi</name>
    <dbReference type="NCBI Taxonomy" id="1432052"/>
    <lineage>
        <taxon>Bacteria</taxon>
        <taxon>Bacillati</taxon>
        <taxon>Bacillota</taxon>
        <taxon>Clostridia</taxon>
        <taxon>Lachnospirales</taxon>
        <taxon>Lachnospiraceae</taxon>
        <taxon>Eisenbergiella</taxon>
    </lineage>
</organism>
<gene>
    <name evidence="1" type="ORF">BEI63_28155</name>
</gene>
<evidence type="ECO:0000313" key="2">
    <source>
        <dbReference type="Proteomes" id="UP000094869"/>
    </source>
</evidence>
<proteinExistence type="predicted"/>
<keyword evidence="2" id="KW-1185">Reference proteome</keyword>
<comment type="caution">
    <text evidence="1">The sequence shown here is derived from an EMBL/GenBank/DDBJ whole genome shotgun (WGS) entry which is preliminary data.</text>
</comment>
<name>A0ABX3A7N4_9FIRM</name>
<dbReference type="EMBL" id="MEHD01000051">
    <property type="protein sequence ID" value="ODR45667.1"/>
    <property type="molecule type" value="Genomic_DNA"/>
</dbReference>
<sequence>MACSCIFPFIYCIGVKRIMCMESVTVHSRLPLLHALSPCPLAVACLLAHSFYQAAPTMPFITICELLFTQYCAFTAQYVRK</sequence>
<reference evidence="1 2" key="1">
    <citation type="submission" date="2016-08" db="EMBL/GenBank/DDBJ databases">
        <title>Characterization of Isolates of Eisenbergiella tayi Derived from Blood Cultures, Using Whole Genome Sequencing.</title>
        <authorList>
            <person name="Bernier A.-M."/>
            <person name="Burdz T."/>
            <person name="Wiebe D."/>
            <person name="Bernard K."/>
        </authorList>
    </citation>
    <scope>NUCLEOTIDE SEQUENCE [LARGE SCALE GENOMIC DNA]</scope>
    <source>
        <strain evidence="1 2">NML120146</strain>
    </source>
</reference>
<evidence type="ECO:0000313" key="1">
    <source>
        <dbReference type="EMBL" id="ODR45667.1"/>
    </source>
</evidence>
<dbReference type="Proteomes" id="UP000094869">
    <property type="component" value="Unassembled WGS sequence"/>
</dbReference>